<dbReference type="EMBL" id="JZRB01000014">
    <property type="protein sequence ID" value="KJV35792.1"/>
    <property type="molecule type" value="Genomic_DNA"/>
</dbReference>
<protein>
    <submittedName>
        <fullName evidence="10">Uncharacterized protein</fullName>
    </submittedName>
</protein>
<dbReference type="InterPro" id="IPR025857">
    <property type="entry name" value="MacB_PCD"/>
</dbReference>
<evidence type="ECO:0000313" key="10">
    <source>
        <dbReference type="EMBL" id="KJV35792.1"/>
    </source>
</evidence>
<evidence type="ECO:0000259" key="8">
    <source>
        <dbReference type="Pfam" id="PF02687"/>
    </source>
</evidence>
<evidence type="ECO:0000259" key="9">
    <source>
        <dbReference type="Pfam" id="PF12704"/>
    </source>
</evidence>
<feature type="domain" description="ABC3 transporter permease C-terminal" evidence="8">
    <location>
        <begin position="257"/>
        <end position="369"/>
    </location>
</feature>
<dbReference type="RefSeq" id="WP_045828889.1">
    <property type="nucleotide sequence ID" value="NZ_JZRB01000014.1"/>
</dbReference>
<dbReference type="PANTHER" id="PTHR30572:SF4">
    <property type="entry name" value="ABC TRANSPORTER PERMEASE YTRF"/>
    <property type="match status" value="1"/>
</dbReference>
<feature type="transmembrane region" description="Helical" evidence="7">
    <location>
        <begin position="404"/>
        <end position="425"/>
    </location>
</feature>
<dbReference type="OrthoDB" id="5945529at2"/>
<feature type="transmembrane region" description="Helical" evidence="7">
    <location>
        <begin position="735"/>
        <end position="759"/>
    </location>
</feature>
<dbReference type="PANTHER" id="PTHR30572">
    <property type="entry name" value="MEMBRANE COMPONENT OF TRANSPORTER-RELATED"/>
    <property type="match status" value="1"/>
</dbReference>
<organism evidence="10 11">
    <name type="scientific">Luteibacter yeojuensis</name>
    <dbReference type="NCBI Taxonomy" id="345309"/>
    <lineage>
        <taxon>Bacteria</taxon>
        <taxon>Pseudomonadati</taxon>
        <taxon>Pseudomonadota</taxon>
        <taxon>Gammaproteobacteria</taxon>
        <taxon>Lysobacterales</taxon>
        <taxon>Rhodanobacteraceae</taxon>
        <taxon>Luteibacter</taxon>
    </lineage>
</organism>
<comment type="subcellular location">
    <subcellularLocation>
        <location evidence="1">Cell membrane</location>
        <topology evidence="1">Multi-pass membrane protein</topology>
    </subcellularLocation>
</comment>
<feature type="transmembrane region" description="Helical" evidence="7">
    <location>
        <begin position="304"/>
        <end position="326"/>
    </location>
</feature>
<keyword evidence="4 7" id="KW-1133">Transmembrane helix</keyword>
<accession>A0A0F3KXV2</accession>
<feature type="transmembrane region" description="Helical" evidence="7">
    <location>
        <begin position="253"/>
        <end position="273"/>
    </location>
</feature>
<reference evidence="10 11" key="1">
    <citation type="submission" date="2015-03" db="EMBL/GenBank/DDBJ databases">
        <title>Draft genome sequence of Luteibacter yeojuensis strain SU11.</title>
        <authorList>
            <person name="Sulaiman J."/>
            <person name="Priya K."/>
            <person name="Chan K.-G."/>
        </authorList>
    </citation>
    <scope>NUCLEOTIDE SEQUENCE [LARGE SCALE GENOMIC DNA]</scope>
    <source>
        <strain evidence="10 11">SU11</strain>
    </source>
</reference>
<keyword evidence="11" id="KW-1185">Reference proteome</keyword>
<dbReference type="PATRIC" id="fig|345309.4.peg.671"/>
<keyword evidence="3 7" id="KW-0812">Transmembrane</keyword>
<gene>
    <name evidence="10" type="ORF">VI08_07335</name>
</gene>
<evidence type="ECO:0000256" key="1">
    <source>
        <dbReference type="ARBA" id="ARBA00004651"/>
    </source>
</evidence>
<evidence type="ECO:0000256" key="3">
    <source>
        <dbReference type="ARBA" id="ARBA00022692"/>
    </source>
</evidence>
<feature type="transmembrane region" description="Helical" evidence="7">
    <location>
        <begin position="346"/>
        <end position="370"/>
    </location>
</feature>
<dbReference type="Pfam" id="PF02687">
    <property type="entry name" value="FtsX"/>
    <property type="match status" value="1"/>
</dbReference>
<evidence type="ECO:0000313" key="11">
    <source>
        <dbReference type="Proteomes" id="UP000033651"/>
    </source>
</evidence>
<dbReference type="Pfam" id="PF12704">
    <property type="entry name" value="MacB_PCD"/>
    <property type="match status" value="1"/>
</dbReference>
<comment type="caution">
    <text evidence="10">The sequence shown here is derived from an EMBL/GenBank/DDBJ whole genome shotgun (WGS) entry which is preliminary data.</text>
</comment>
<feature type="domain" description="MacB-like periplasmic core" evidence="9">
    <location>
        <begin position="13"/>
        <end position="211"/>
    </location>
</feature>
<keyword evidence="5 7" id="KW-0472">Membrane</keyword>
<sequence>MSPHHGFIAAGTATLALATAMFFATFTLVDAILLAPPPFANPAQVVLYGQMPGAAPRRGMSTALYDMVGMPPMLLSRGLAAATTRASASAQGHAALLAVQRVDAGYLPTLGVAPADGVLTFGEDGEDVVVLSWRLWQAWFGGERVAGQAIMVDGRAFPVAGVLPQAFRVFDDVDIFLPLRPVAGGGQGTMANGIAVGRLAPGASASAFGAVVRGIAAAHASALGMPADAVASVGATPIEEAVRGYAAPTLWQFLRASLLVMATACANLANLLLAQGWRRGRETAMRTAFGAPPWRAAMPVACDAAIVGVAGTVAALLLGNLLLGVLRDSLPRYWLPDAGTIRASAHVYVATVGLAVVVTMVAAVVGAWLAGGDRLLREHMGAAGARPHGRVAQRVRGAMVQWQLALATILAAFCAVQFVHASGAWRPPPGMPVEGIALARFHPDAGHFDTVPRIAALANALARDASQRDGASAAGVTTQLPTGPRFVVAFPGIAGAPIEVRLALQTPGVRAAMGLHLLAGRDIDAGDTAGSEPVAVVNEAFIATVQGAGLGTVVEKMSRGLGSRPLRIVGIVANDRAAGDTEATRPAAIVPFAQLPAREFSAYRGLLAYFIVARLGDEAQAVGHDTGASLRRIAPWLVAEPSTMARAWHDAAAGARRDAWQALLLAALATGLATLGFHSALGVQLAARQRDLALAAALGASPWQLCTFGVLRGGAGAVPGIAAGAALVVASPLPWSAPAVATAGAGMLVLCILAALPALHRAAAAEPWRVVREA</sequence>
<dbReference type="InterPro" id="IPR003838">
    <property type="entry name" value="ABC3_permease_C"/>
</dbReference>
<comment type="similarity">
    <text evidence="6">Belongs to the ABC-4 integral membrane protein family.</text>
</comment>
<evidence type="ECO:0000256" key="2">
    <source>
        <dbReference type="ARBA" id="ARBA00022475"/>
    </source>
</evidence>
<keyword evidence="2" id="KW-1003">Cell membrane</keyword>
<dbReference type="Proteomes" id="UP000033651">
    <property type="component" value="Unassembled WGS sequence"/>
</dbReference>
<evidence type="ECO:0000256" key="6">
    <source>
        <dbReference type="ARBA" id="ARBA00038076"/>
    </source>
</evidence>
<dbReference type="AlphaFoldDB" id="A0A0F3KXV2"/>
<evidence type="ECO:0000256" key="5">
    <source>
        <dbReference type="ARBA" id="ARBA00023136"/>
    </source>
</evidence>
<feature type="transmembrane region" description="Helical" evidence="7">
    <location>
        <begin position="659"/>
        <end position="680"/>
    </location>
</feature>
<evidence type="ECO:0000256" key="4">
    <source>
        <dbReference type="ARBA" id="ARBA00022989"/>
    </source>
</evidence>
<name>A0A0F3KXV2_9GAMM</name>
<dbReference type="GO" id="GO:0005886">
    <property type="term" value="C:plasma membrane"/>
    <property type="evidence" value="ECO:0007669"/>
    <property type="project" value="UniProtKB-SubCell"/>
</dbReference>
<dbReference type="InterPro" id="IPR050250">
    <property type="entry name" value="Macrolide_Exporter_MacB"/>
</dbReference>
<evidence type="ECO:0000256" key="7">
    <source>
        <dbReference type="SAM" id="Phobius"/>
    </source>
</evidence>
<dbReference type="GO" id="GO:0022857">
    <property type="term" value="F:transmembrane transporter activity"/>
    <property type="evidence" value="ECO:0007669"/>
    <property type="project" value="TreeGrafter"/>
</dbReference>
<proteinExistence type="inferred from homology"/>